<dbReference type="Pfam" id="PF00186">
    <property type="entry name" value="DHFR_1"/>
    <property type="match status" value="1"/>
</dbReference>
<reference evidence="8" key="1">
    <citation type="journal article" date="2013" name="J. Plant Res.">
        <title>Effect of fungi and light on seed germination of three Opuntia species from semiarid lands of central Mexico.</title>
        <authorList>
            <person name="Delgado-Sanchez P."/>
            <person name="Jimenez-Bremont J.F."/>
            <person name="Guerrero-Gonzalez Mde L."/>
            <person name="Flores J."/>
        </authorList>
    </citation>
    <scope>NUCLEOTIDE SEQUENCE</scope>
    <source>
        <tissue evidence="8">Cladode</tissue>
    </source>
</reference>
<evidence type="ECO:0000256" key="2">
    <source>
        <dbReference type="ARBA" id="ARBA00012856"/>
    </source>
</evidence>
<evidence type="ECO:0000256" key="4">
    <source>
        <dbReference type="ARBA" id="ARBA00022857"/>
    </source>
</evidence>
<dbReference type="Gene3D" id="3.40.430.10">
    <property type="entry name" value="Dihydrofolate Reductase, subunit A"/>
    <property type="match status" value="1"/>
</dbReference>
<dbReference type="GO" id="GO:0046452">
    <property type="term" value="P:dihydrofolate metabolic process"/>
    <property type="evidence" value="ECO:0007669"/>
    <property type="project" value="TreeGrafter"/>
</dbReference>
<evidence type="ECO:0000313" key="8">
    <source>
        <dbReference type="EMBL" id="MBA4672679.1"/>
    </source>
</evidence>
<reference evidence="8" key="2">
    <citation type="submission" date="2020-07" db="EMBL/GenBank/DDBJ databases">
        <authorList>
            <person name="Vera ALvarez R."/>
            <person name="Arias-Moreno D.M."/>
            <person name="Jimenez-Jacinto V."/>
            <person name="Jimenez-Bremont J.F."/>
            <person name="Swaminathan K."/>
            <person name="Moose S.P."/>
            <person name="Guerrero-Gonzalez M.L."/>
            <person name="Marino-Ramirez L."/>
            <person name="Landsman D."/>
            <person name="Rodriguez-Kessler M."/>
            <person name="Delgado-Sanchez P."/>
        </authorList>
    </citation>
    <scope>NUCLEOTIDE SEQUENCE</scope>
    <source>
        <tissue evidence="8">Cladode</tissue>
    </source>
</reference>
<dbReference type="CDD" id="cd00209">
    <property type="entry name" value="DHFR"/>
    <property type="match status" value="1"/>
</dbReference>
<dbReference type="GO" id="GO:0046655">
    <property type="term" value="P:folic acid metabolic process"/>
    <property type="evidence" value="ECO:0007669"/>
    <property type="project" value="TreeGrafter"/>
</dbReference>
<dbReference type="InterPro" id="IPR001796">
    <property type="entry name" value="DHFR_dom"/>
</dbReference>
<dbReference type="EMBL" id="GISG01256173">
    <property type="protein sequence ID" value="MBA4672679.1"/>
    <property type="molecule type" value="Transcribed_RNA"/>
</dbReference>
<keyword evidence="3" id="KW-0554">One-carbon metabolism</keyword>
<sequence>MATETTNVSIETSTNGNHVVQRTYQVVVAATKEMGIGKDGKLPWKLPSDLKFFKDITMNTSNPEKKNAVIMGRKTWESIPLKNRPLPGRLNVVLTRSNDFVAGNFENVVSCGSLDSALKLLATSLYDCSIEKVFIIGGGQLLRWASH</sequence>
<evidence type="ECO:0000256" key="3">
    <source>
        <dbReference type="ARBA" id="ARBA00022563"/>
    </source>
</evidence>
<evidence type="ECO:0000256" key="1">
    <source>
        <dbReference type="ARBA" id="ARBA00004903"/>
    </source>
</evidence>
<dbReference type="AlphaFoldDB" id="A0A7C9AP44"/>
<comment type="similarity">
    <text evidence="6">Belongs to the dihydrofolate reductase family.</text>
</comment>
<evidence type="ECO:0000256" key="5">
    <source>
        <dbReference type="ARBA" id="ARBA00023002"/>
    </source>
</evidence>
<dbReference type="InterPro" id="IPR012259">
    <property type="entry name" value="DHFR"/>
</dbReference>
<dbReference type="GO" id="GO:0005739">
    <property type="term" value="C:mitochondrion"/>
    <property type="evidence" value="ECO:0007669"/>
    <property type="project" value="TreeGrafter"/>
</dbReference>
<evidence type="ECO:0000256" key="6">
    <source>
        <dbReference type="RuleBase" id="RU004474"/>
    </source>
</evidence>
<feature type="domain" description="DHFR" evidence="7">
    <location>
        <begin position="23"/>
        <end position="147"/>
    </location>
</feature>
<dbReference type="SUPFAM" id="SSF53597">
    <property type="entry name" value="Dihydrofolate reductase-like"/>
    <property type="match status" value="1"/>
</dbReference>
<dbReference type="UniPathway" id="UPA00077">
    <property type="reaction ID" value="UER00158"/>
</dbReference>
<dbReference type="PROSITE" id="PS51330">
    <property type="entry name" value="DHFR_2"/>
    <property type="match status" value="1"/>
</dbReference>
<dbReference type="InterPro" id="IPR024072">
    <property type="entry name" value="DHFR-like_dom_sf"/>
</dbReference>
<evidence type="ECO:0000259" key="7">
    <source>
        <dbReference type="PROSITE" id="PS51330"/>
    </source>
</evidence>
<dbReference type="PRINTS" id="PR00070">
    <property type="entry name" value="DHFR"/>
</dbReference>
<keyword evidence="5" id="KW-0560">Oxidoreductase</keyword>
<accession>A0A7C9AP44</accession>
<organism evidence="8">
    <name type="scientific">Opuntia streptacantha</name>
    <name type="common">Prickly pear cactus</name>
    <name type="synonym">Opuntia cardona</name>
    <dbReference type="NCBI Taxonomy" id="393608"/>
    <lineage>
        <taxon>Eukaryota</taxon>
        <taxon>Viridiplantae</taxon>
        <taxon>Streptophyta</taxon>
        <taxon>Embryophyta</taxon>
        <taxon>Tracheophyta</taxon>
        <taxon>Spermatophyta</taxon>
        <taxon>Magnoliopsida</taxon>
        <taxon>eudicotyledons</taxon>
        <taxon>Gunneridae</taxon>
        <taxon>Pentapetalae</taxon>
        <taxon>Caryophyllales</taxon>
        <taxon>Cactineae</taxon>
        <taxon>Cactaceae</taxon>
        <taxon>Opuntioideae</taxon>
        <taxon>Opuntia</taxon>
    </lineage>
</organism>
<protein>
    <recommendedName>
        <fullName evidence="2">dihydrofolate reductase</fullName>
        <ecNumber evidence="2">1.5.1.3</ecNumber>
    </recommendedName>
</protein>
<dbReference type="GO" id="GO:0046654">
    <property type="term" value="P:tetrahydrofolate biosynthetic process"/>
    <property type="evidence" value="ECO:0007669"/>
    <property type="project" value="UniProtKB-UniPathway"/>
</dbReference>
<dbReference type="PANTHER" id="PTHR48069:SF3">
    <property type="entry name" value="DIHYDROFOLATE REDUCTASE"/>
    <property type="match status" value="1"/>
</dbReference>
<dbReference type="PROSITE" id="PS00075">
    <property type="entry name" value="DHFR_1"/>
    <property type="match status" value="1"/>
</dbReference>
<dbReference type="GO" id="GO:0050661">
    <property type="term" value="F:NADP binding"/>
    <property type="evidence" value="ECO:0007669"/>
    <property type="project" value="InterPro"/>
</dbReference>
<dbReference type="EC" id="1.5.1.3" evidence="2"/>
<proteinExistence type="inferred from homology"/>
<dbReference type="GO" id="GO:0004146">
    <property type="term" value="F:dihydrofolate reductase activity"/>
    <property type="evidence" value="ECO:0007669"/>
    <property type="project" value="UniProtKB-EC"/>
</dbReference>
<dbReference type="GO" id="GO:0006730">
    <property type="term" value="P:one-carbon metabolic process"/>
    <property type="evidence" value="ECO:0007669"/>
    <property type="project" value="UniProtKB-KW"/>
</dbReference>
<comment type="pathway">
    <text evidence="1">Cofactor biosynthesis; tetrahydrofolate biosynthesis; 5,6,7,8-tetrahydrofolate from 7,8-dihydrofolate: step 1/1.</text>
</comment>
<keyword evidence="4" id="KW-0521">NADP</keyword>
<dbReference type="PANTHER" id="PTHR48069">
    <property type="entry name" value="DIHYDROFOLATE REDUCTASE"/>
    <property type="match status" value="1"/>
</dbReference>
<name>A0A7C9AP44_OPUST</name>
<dbReference type="InterPro" id="IPR017925">
    <property type="entry name" value="DHFR_CS"/>
</dbReference>